<sequence>MIYTFVAQKFEVKIIWLSHYELPPPPPSFLSVSASPLVPGEPLRIKGHDANSVRTHLNGPLSPAPCAAHLGEYRGAIGIHGGNLEDGKI</sequence>
<dbReference type="Proteomes" id="UP001283361">
    <property type="component" value="Unassembled WGS sequence"/>
</dbReference>
<protein>
    <submittedName>
        <fullName evidence="1">Uncharacterized protein</fullName>
    </submittedName>
</protein>
<dbReference type="AlphaFoldDB" id="A0AAE0ZR58"/>
<name>A0AAE0ZR58_9GAST</name>
<keyword evidence="2" id="KW-1185">Reference proteome</keyword>
<evidence type="ECO:0000313" key="2">
    <source>
        <dbReference type="Proteomes" id="UP001283361"/>
    </source>
</evidence>
<accession>A0AAE0ZR58</accession>
<reference evidence="1" key="1">
    <citation type="journal article" date="2023" name="G3 (Bethesda)">
        <title>A reference genome for the long-term kleptoplast-retaining sea slug Elysia crispata morphotype clarki.</title>
        <authorList>
            <person name="Eastman K.E."/>
            <person name="Pendleton A.L."/>
            <person name="Shaikh M.A."/>
            <person name="Suttiyut T."/>
            <person name="Ogas R."/>
            <person name="Tomko P."/>
            <person name="Gavelis G."/>
            <person name="Widhalm J.R."/>
            <person name="Wisecaver J.H."/>
        </authorList>
    </citation>
    <scope>NUCLEOTIDE SEQUENCE</scope>
    <source>
        <strain evidence="1">ECLA1</strain>
    </source>
</reference>
<evidence type="ECO:0000313" key="1">
    <source>
        <dbReference type="EMBL" id="KAK3773471.1"/>
    </source>
</evidence>
<comment type="caution">
    <text evidence="1">The sequence shown here is derived from an EMBL/GenBank/DDBJ whole genome shotgun (WGS) entry which is preliminary data.</text>
</comment>
<dbReference type="EMBL" id="JAWDGP010003536">
    <property type="protein sequence ID" value="KAK3773471.1"/>
    <property type="molecule type" value="Genomic_DNA"/>
</dbReference>
<organism evidence="1 2">
    <name type="scientific">Elysia crispata</name>
    <name type="common">lettuce slug</name>
    <dbReference type="NCBI Taxonomy" id="231223"/>
    <lineage>
        <taxon>Eukaryota</taxon>
        <taxon>Metazoa</taxon>
        <taxon>Spiralia</taxon>
        <taxon>Lophotrochozoa</taxon>
        <taxon>Mollusca</taxon>
        <taxon>Gastropoda</taxon>
        <taxon>Heterobranchia</taxon>
        <taxon>Euthyneura</taxon>
        <taxon>Panpulmonata</taxon>
        <taxon>Sacoglossa</taxon>
        <taxon>Placobranchoidea</taxon>
        <taxon>Plakobranchidae</taxon>
        <taxon>Elysia</taxon>
    </lineage>
</organism>
<gene>
    <name evidence="1" type="ORF">RRG08_007958</name>
</gene>
<proteinExistence type="predicted"/>